<dbReference type="Pfam" id="PF06472">
    <property type="entry name" value="ABC_membrane_2"/>
    <property type="match status" value="1"/>
</dbReference>
<keyword evidence="7 8" id="KW-0472">Membrane</keyword>
<keyword evidence="11" id="KW-1185">Reference proteome</keyword>
<feature type="transmembrane region" description="Helical" evidence="8">
    <location>
        <begin position="312"/>
        <end position="333"/>
    </location>
</feature>
<evidence type="ECO:0000259" key="9">
    <source>
        <dbReference type="PROSITE" id="PS50893"/>
    </source>
</evidence>
<dbReference type="PROSITE" id="PS50893">
    <property type="entry name" value="ABC_TRANSPORTER_2"/>
    <property type="match status" value="1"/>
</dbReference>
<dbReference type="PANTHER" id="PTHR11384:SF59">
    <property type="entry name" value="LYSOSOMAL COBALAMIN TRANSPORTER ABCD4"/>
    <property type="match status" value="1"/>
</dbReference>
<dbReference type="Pfam" id="PF00005">
    <property type="entry name" value="ABC_tran"/>
    <property type="match status" value="1"/>
</dbReference>
<dbReference type="EMBL" id="MCGE01000011">
    <property type="protein sequence ID" value="ORZ16599.1"/>
    <property type="molecule type" value="Genomic_DNA"/>
</dbReference>
<dbReference type="InterPro" id="IPR003593">
    <property type="entry name" value="AAA+_ATPase"/>
</dbReference>
<dbReference type="InterPro" id="IPR050835">
    <property type="entry name" value="ABC_transporter_sub-D"/>
</dbReference>
<comment type="caution">
    <text evidence="10">The sequence shown here is derived from an EMBL/GenBank/DDBJ whole genome shotgun (WGS) entry which is preliminary data.</text>
</comment>
<evidence type="ECO:0000256" key="4">
    <source>
        <dbReference type="ARBA" id="ARBA00022741"/>
    </source>
</evidence>
<keyword evidence="4" id="KW-0547">Nucleotide-binding</keyword>
<dbReference type="SUPFAM" id="SSF90123">
    <property type="entry name" value="ABC transporter transmembrane region"/>
    <property type="match status" value="1"/>
</dbReference>
<evidence type="ECO:0000256" key="5">
    <source>
        <dbReference type="ARBA" id="ARBA00022840"/>
    </source>
</evidence>
<keyword evidence="2" id="KW-0813">Transport</keyword>
<evidence type="ECO:0000256" key="3">
    <source>
        <dbReference type="ARBA" id="ARBA00022692"/>
    </source>
</evidence>
<dbReference type="GO" id="GO:0007031">
    <property type="term" value="P:peroxisome organization"/>
    <property type="evidence" value="ECO:0007669"/>
    <property type="project" value="TreeGrafter"/>
</dbReference>
<proteinExistence type="inferred from homology"/>
<feature type="domain" description="ABC transporter" evidence="9">
    <location>
        <begin position="412"/>
        <end position="624"/>
    </location>
</feature>
<evidence type="ECO:0000256" key="2">
    <source>
        <dbReference type="ARBA" id="ARBA00022448"/>
    </source>
</evidence>
<keyword evidence="5" id="KW-0067">ATP-binding</keyword>
<dbReference type="CDD" id="cd03223">
    <property type="entry name" value="ABCD_peroxisomal_ALDP"/>
    <property type="match status" value="1"/>
</dbReference>
<reference evidence="10 11" key="1">
    <citation type="submission" date="2016-07" db="EMBL/GenBank/DDBJ databases">
        <title>Pervasive Adenine N6-methylation of Active Genes in Fungi.</title>
        <authorList>
            <consortium name="DOE Joint Genome Institute"/>
            <person name="Mondo S.J."/>
            <person name="Dannebaum R.O."/>
            <person name="Kuo R.C."/>
            <person name="Labutti K."/>
            <person name="Haridas S."/>
            <person name="Kuo A."/>
            <person name="Salamov A."/>
            <person name="Ahrendt S.R."/>
            <person name="Lipzen A."/>
            <person name="Sullivan W."/>
            <person name="Andreopoulos W.B."/>
            <person name="Clum A."/>
            <person name="Lindquist E."/>
            <person name="Daum C."/>
            <person name="Ramamoorthy G.K."/>
            <person name="Gryganskyi A."/>
            <person name="Culley D."/>
            <person name="Magnuson J.K."/>
            <person name="James T.Y."/>
            <person name="O'Malley M.A."/>
            <person name="Stajich J.E."/>
            <person name="Spatafora J.W."/>
            <person name="Visel A."/>
            <person name="Grigoriev I.V."/>
        </authorList>
    </citation>
    <scope>NUCLEOTIDE SEQUENCE [LARGE SCALE GENOMIC DNA]</scope>
    <source>
        <strain evidence="10 11">NRRL 1336</strain>
    </source>
</reference>
<dbReference type="InterPro" id="IPR003439">
    <property type="entry name" value="ABC_transporter-like_ATP-bd"/>
</dbReference>
<dbReference type="GO" id="GO:0005524">
    <property type="term" value="F:ATP binding"/>
    <property type="evidence" value="ECO:0007669"/>
    <property type="project" value="UniProtKB-KW"/>
</dbReference>
<keyword evidence="3 8" id="KW-0812">Transmembrane</keyword>
<dbReference type="Gene3D" id="3.40.50.300">
    <property type="entry name" value="P-loop containing nucleotide triphosphate hydrolases"/>
    <property type="match status" value="1"/>
</dbReference>
<feature type="transmembrane region" description="Helical" evidence="8">
    <location>
        <begin position="195"/>
        <end position="212"/>
    </location>
</feature>
<dbReference type="SMART" id="SM00382">
    <property type="entry name" value="AAA"/>
    <property type="match status" value="1"/>
</dbReference>
<sequence length="624" mass="70749">MRLMRSGSFSSLDVVPDSNDVVSAHNPDSTSSNGKTYRFDKLFLQRFHRLLRLLFRSTPGTPFYTMSKEARQSSVFWLYIIFLGLACGTEWLVYYVGLIPSRFYTLLSAKDQGGFLAFMIPCLLLIFGVAAGKALVVYTGGLLALKIRRLLTNHLHNRYIQPKIMYTLVLAHSHVDNPDQRIAQDIDKFAETVRLILEKLIISPFLVVLYTWQCWSVAGFLGPSLIYLYFLLGSLLSRRFIQPIVSAVFYKELQEGNFRFLHVRLRQFAESIAFAKGEYEENTRAKASLNTLLGYQRSIVNKQLSLQLANQTFSYFGSILSYLIVAIPVFAGVFDDKDPGELSGIISKNSFVSMYLIFLFSTIIDQSDKISVLAGYVARIGELLEAIDEIDNDLDSVRMESIDQEQDPVDWIVFEKVSLLSPRGKHIVTDLSLEIKDGQHIVLMGPNGSGKSSLLRALAGLWSCSNGRIQVPKLKYGKDLIFLPQMPYLVQGSLRDQLAYPSLSTTAGMTDQDVRLLLQQVRLSHLENMIDSFDTAYGSEWDKLLSPGEQQRLVFARLFYWKPRFAVLDESTSAMDSDTESYLYQTAKDMNITLISVSHHPNVVQYHHRKLVLDGEGHFIVDYL</sequence>
<protein>
    <submittedName>
        <fullName evidence="10">ABC transporter transmembrane region 2-domain-containing protein</fullName>
    </submittedName>
</protein>
<dbReference type="STRING" id="90262.A0A1X2IHN1"/>
<organism evidence="10 11">
    <name type="scientific">Absidia repens</name>
    <dbReference type="NCBI Taxonomy" id="90262"/>
    <lineage>
        <taxon>Eukaryota</taxon>
        <taxon>Fungi</taxon>
        <taxon>Fungi incertae sedis</taxon>
        <taxon>Mucoromycota</taxon>
        <taxon>Mucoromycotina</taxon>
        <taxon>Mucoromycetes</taxon>
        <taxon>Mucorales</taxon>
        <taxon>Cunninghamellaceae</taxon>
        <taxon>Absidia</taxon>
    </lineage>
</organism>
<evidence type="ECO:0000256" key="7">
    <source>
        <dbReference type="ARBA" id="ARBA00023136"/>
    </source>
</evidence>
<comment type="similarity">
    <text evidence="1">Belongs to the ABC transporter superfamily. ABCD family. Peroxisomal fatty acyl CoA transporter (TC 3.A.1.203) subfamily.</text>
</comment>
<evidence type="ECO:0000256" key="6">
    <source>
        <dbReference type="ARBA" id="ARBA00022989"/>
    </source>
</evidence>
<dbReference type="PROSITE" id="PS00211">
    <property type="entry name" value="ABC_TRANSPORTER_1"/>
    <property type="match status" value="1"/>
</dbReference>
<dbReference type="SUPFAM" id="SSF52540">
    <property type="entry name" value="P-loop containing nucleoside triphosphate hydrolases"/>
    <property type="match status" value="1"/>
</dbReference>
<dbReference type="Gene3D" id="1.20.1560.10">
    <property type="entry name" value="ABC transporter type 1, transmembrane domain"/>
    <property type="match status" value="1"/>
</dbReference>
<dbReference type="GO" id="GO:0006635">
    <property type="term" value="P:fatty acid beta-oxidation"/>
    <property type="evidence" value="ECO:0007669"/>
    <property type="project" value="TreeGrafter"/>
</dbReference>
<evidence type="ECO:0000256" key="1">
    <source>
        <dbReference type="ARBA" id="ARBA00008575"/>
    </source>
</evidence>
<keyword evidence="6 8" id="KW-1133">Transmembrane helix</keyword>
<dbReference type="GO" id="GO:0005324">
    <property type="term" value="F:long-chain fatty acid transmembrane transporter activity"/>
    <property type="evidence" value="ECO:0007669"/>
    <property type="project" value="TreeGrafter"/>
</dbReference>
<feature type="transmembrane region" description="Helical" evidence="8">
    <location>
        <begin position="76"/>
        <end position="96"/>
    </location>
</feature>
<dbReference type="GO" id="GO:0016887">
    <property type="term" value="F:ATP hydrolysis activity"/>
    <property type="evidence" value="ECO:0007669"/>
    <property type="project" value="InterPro"/>
</dbReference>
<dbReference type="AlphaFoldDB" id="A0A1X2IHN1"/>
<dbReference type="GO" id="GO:0140359">
    <property type="term" value="F:ABC-type transporter activity"/>
    <property type="evidence" value="ECO:0007669"/>
    <property type="project" value="InterPro"/>
</dbReference>
<dbReference type="InterPro" id="IPR027417">
    <property type="entry name" value="P-loop_NTPase"/>
</dbReference>
<dbReference type="Proteomes" id="UP000193560">
    <property type="component" value="Unassembled WGS sequence"/>
</dbReference>
<name>A0A1X2IHN1_9FUNG</name>
<evidence type="ECO:0000313" key="11">
    <source>
        <dbReference type="Proteomes" id="UP000193560"/>
    </source>
</evidence>
<feature type="transmembrane region" description="Helical" evidence="8">
    <location>
        <begin position="218"/>
        <end position="236"/>
    </location>
</feature>
<dbReference type="GO" id="GO:0005778">
    <property type="term" value="C:peroxisomal membrane"/>
    <property type="evidence" value="ECO:0007669"/>
    <property type="project" value="TreeGrafter"/>
</dbReference>
<dbReference type="GO" id="GO:0015910">
    <property type="term" value="P:long-chain fatty acid import into peroxisome"/>
    <property type="evidence" value="ECO:0007669"/>
    <property type="project" value="TreeGrafter"/>
</dbReference>
<dbReference type="InterPro" id="IPR017871">
    <property type="entry name" value="ABC_transporter-like_CS"/>
</dbReference>
<feature type="transmembrane region" description="Helical" evidence="8">
    <location>
        <begin position="116"/>
        <end position="145"/>
    </location>
</feature>
<dbReference type="PANTHER" id="PTHR11384">
    <property type="entry name" value="ATP-BINDING CASSETTE, SUB-FAMILY D MEMBER"/>
    <property type="match status" value="1"/>
</dbReference>
<gene>
    <name evidence="10" type="ORF">BCR42DRAFT_415415</name>
</gene>
<dbReference type="GO" id="GO:0042760">
    <property type="term" value="P:very long-chain fatty acid catabolic process"/>
    <property type="evidence" value="ECO:0007669"/>
    <property type="project" value="TreeGrafter"/>
</dbReference>
<accession>A0A1X2IHN1</accession>
<dbReference type="OrthoDB" id="422637at2759"/>
<evidence type="ECO:0000256" key="8">
    <source>
        <dbReference type="SAM" id="Phobius"/>
    </source>
</evidence>
<dbReference type="InterPro" id="IPR036640">
    <property type="entry name" value="ABC1_TM_sf"/>
</dbReference>
<dbReference type="InterPro" id="IPR011527">
    <property type="entry name" value="ABC1_TM_dom"/>
</dbReference>
<evidence type="ECO:0000313" key="10">
    <source>
        <dbReference type="EMBL" id="ORZ16599.1"/>
    </source>
</evidence>